<dbReference type="EMBL" id="DUZY01000007">
    <property type="protein sequence ID" value="DAD44488.1"/>
    <property type="molecule type" value="Genomic_DNA"/>
</dbReference>
<organism evidence="1 2">
    <name type="scientific">Nelumbo nucifera</name>
    <name type="common">Sacred lotus</name>
    <dbReference type="NCBI Taxonomy" id="4432"/>
    <lineage>
        <taxon>Eukaryota</taxon>
        <taxon>Viridiplantae</taxon>
        <taxon>Streptophyta</taxon>
        <taxon>Embryophyta</taxon>
        <taxon>Tracheophyta</taxon>
        <taxon>Spermatophyta</taxon>
        <taxon>Magnoliopsida</taxon>
        <taxon>Proteales</taxon>
        <taxon>Nelumbonaceae</taxon>
        <taxon>Nelumbo</taxon>
    </lineage>
</organism>
<dbReference type="PANTHER" id="PTHR36484">
    <property type="entry name" value="OS01G0558700 PROTEIN"/>
    <property type="match status" value="1"/>
</dbReference>
<accession>A0A822ZRM7</accession>
<dbReference type="AlphaFoldDB" id="A0A822ZRM7"/>
<dbReference type="Proteomes" id="UP000607653">
    <property type="component" value="Unassembled WGS sequence"/>
</dbReference>
<comment type="caution">
    <text evidence="1">The sequence shown here is derived from an EMBL/GenBank/DDBJ whole genome shotgun (WGS) entry which is preliminary data.</text>
</comment>
<protein>
    <submittedName>
        <fullName evidence="1">Uncharacterized protein</fullName>
    </submittedName>
</protein>
<dbReference type="PANTHER" id="PTHR36484:SF2">
    <property type="entry name" value="OS01G0558700 PROTEIN"/>
    <property type="match status" value="1"/>
</dbReference>
<name>A0A822ZRM7_NELNU</name>
<gene>
    <name evidence="1" type="ORF">HUJ06_002718</name>
</gene>
<reference evidence="1 2" key="1">
    <citation type="journal article" date="2020" name="Mol. Biol. Evol.">
        <title>Distinct Expression and Methylation Patterns for Genes with Different Fates following a Single Whole-Genome Duplication in Flowering Plants.</title>
        <authorList>
            <person name="Shi T."/>
            <person name="Rahmani R.S."/>
            <person name="Gugger P.F."/>
            <person name="Wang M."/>
            <person name="Li H."/>
            <person name="Zhang Y."/>
            <person name="Li Z."/>
            <person name="Wang Q."/>
            <person name="Van de Peer Y."/>
            <person name="Marchal K."/>
            <person name="Chen J."/>
        </authorList>
    </citation>
    <scope>NUCLEOTIDE SEQUENCE [LARGE SCALE GENOMIC DNA]</scope>
    <source>
        <tissue evidence="1">Leaf</tissue>
    </source>
</reference>
<keyword evidence="2" id="KW-1185">Reference proteome</keyword>
<evidence type="ECO:0000313" key="1">
    <source>
        <dbReference type="EMBL" id="DAD44488.1"/>
    </source>
</evidence>
<evidence type="ECO:0000313" key="2">
    <source>
        <dbReference type="Proteomes" id="UP000607653"/>
    </source>
</evidence>
<proteinExistence type="predicted"/>
<sequence length="72" mass="8310">MALLVREALPLRDGGTKVKRRRLDRSFSYREITIESTSLKDVDSDKLKMEIKRWAKAVVAYAQEVTRCGSHE</sequence>